<name>A0A6A7C8E7_9PEZI</name>
<evidence type="ECO:0000256" key="1">
    <source>
        <dbReference type="SAM" id="MobiDB-lite"/>
    </source>
</evidence>
<proteinExistence type="predicted"/>
<gene>
    <name evidence="2" type="ORF">K470DRAFT_82677</name>
</gene>
<dbReference type="AlphaFoldDB" id="A0A6A7C8E7"/>
<feature type="region of interest" description="Disordered" evidence="1">
    <location>
        <begin position="45"/>
        <end position="153"/>
    </location>
</feature>
<reference evidence="2" key="1">
    <citation type="journal article" date="2020" name="Stud. Mycol.">
        <title>101 Dothideomycetes genomes: a test case for predicting lifestyles and emergence of pathogens.</title>
        <authorList>
            <person name="Haridas S."/>
            <person name="Albert R."/>
            <person name="Binder M."/>
            <person name="Bloem J."/>
            <person name="Labutti K."/>
            <person name="Salamov A."/>
            <person name="Andreopoulos B."/>
            <person name="Baker S."/>
            <person name="Barry K."/>
            <person name="Bills G."/>
            <person name="Bluhm B."/>
            <person name="Cannon C."/>
            <person name="Castanera R."/>
            <person name="Culley D."/>
            <person name="Daum C."/>
            <person name="Ezra D."/>
            <person name="Gonzalez J."/>
            <person name="Henrissat B."/>
            <person name="Kuo A."/>
            <person name="Liang C."/>
            <person name="Lipzen A."/>
            <person name="Lutzoni F."/>
            <person name="Magnuson J."/>
            <person name="Mondo S."/>
            <person name="Nolan M."/>
            <person name="Ohm R."/>
            <person name="Pangilinan J."/>
            <person name="Park H.-J."/>
            <person name="Ramirez L."/>
            <person name="Alfaro M."/>
            <person name="Sun H."/>
            <person name="Tritt A."/>
            <person name="Yoshinaga Y."/>
            <person name="Zwiers L.-H."/>
            <person name="Turgeon B."/>
            <person name="Goodwin S."/>
            <person name="Spatafora J."/>
            <person name="Crous P."/>
            <person name="Grigoriev I."/>
        </authorList>
    </citation>
    <scope>NUCLEOTIDE SEQUENCE</scope>
    <source>
        <strain evidence="2">CBS 480.64</strain>
    </source>
</reference>
<evidence type="ECO:0000313" key="3">
    <source>
        <dbReference type="Proteomes" id="UP000799421"/>
    </source>
</evidence>
<dbReference type="Proteomes" id="UP000799421">
    <property type="component" value="Unassembled WGS sequence"/>
</dbReference>
<accession>A0A6A7C8E7</accession>
<sequence length="153" mass="16921">MTSRAVGPLPWNLFPCLLSHDHPRSKHISMSLPFTKFQSTGRAMLTNHPVKNSPKDTGPTGTMATPVLASPTNPSKASPGNQPAYGDVSHHHGWTPRSCEESSSRPSPSNQQSNPYMHPNGNRPGFHPTQVRVGNPRRKKQNLINARKYRELD</sequence>
<keyword evidence="3" id="KW-1185">Reference proteome</keyword>
<feature type="compositionally biased region" description="Low complexity" evidence="1">
    <location>
        <begin position="104"/>
        <end position="115"/>
    </location>
</feature>
<organism evidence="2 3">
    <name type="scientific">Piedraia hortae CBS 480.64</name>
    <dbReference type="NCBI Taxonomy" id="1314780"/>
    <lineage>
        <taxon>Eukaryota</taxon>
        <taxon>Fungi</taxon>
        <taxon>Dikarya</taxon>
        <taxon>Ascomycota</taxon>
        <taxon>Pezizomycotina</taxon>
        <taxon>Dothideomycetes</taxon>
        <taxon>Dothideomycetidae</taxon>
        <taxon>Capnodiales</taxon>
        <taxon>Piedraiaceae</taxon>
        <taxon>Piedraia</taxon>
    </lineage>
</organism>
<dbReference type="EMBL" id="MU005959">
    <property type="protein sequence ID" value="KAF2863791.1"/>
    <property type="molecule type" value="Genomic_DNA"/>
</dbReference>
<feature type="compositionally biased region" description="Polar residues" evidence="1">
    <location>
        <begin position="70"/>
        <end position="81"/>
    </location>
</feature>
<evidence type="ECO:0000313" key="2">
    <source>
        <dbReference type="EMBL" id="KAF2863791.1"/>
    </source>
</evidence>
<protein>
    <submittedName>
        <fullName evidence="2">Uncharacterized protein</fullName>
    </submittedName>
</protein>